<gene>
    <name evidence="1" type="ORF">KGM_207842B</name>
</gene>
<proteinExistence type="predicted"/>
<feature type="non-terminal residue" evidence="1">
    <location>
        <position position="1"/>
    </location>
</feature>
<evidence type="ECO:0000313" key="2">
    <source>
        <dbReference type="Proteomes" id="UP000007151"/>
    </source>
</evidence>
<reference evidence="1 2" key="1">
    <citation type="journal article" date="2011" name="Cell">
        <title>The monarch butterfly genome yields insights into long-distance migration.</title>
        <authorList>
            <person name="Zhan S."/>
            <person name="Merlin C."/>
            <person name="Boore J.L."/>
            <person name="Reppert S.M."/>
        </authorList>
    </citation>
    <scope>NUCLEOTIDE SEQUENCE [LARGE SCALE GENOMIC DNA]</scope>
    <source>
        <strain evidence="1">F-2</strain>
    </source>
</reference>
<organism evidence="1 2">
    <name type="scientific">Danaus plexippus plexippus</name>
    <dbReference type="NCBI Taxonomy" id="278856"/>
    <lineage>
        <taxon>Eukaryota</taxon>
        <taxon>Metazoa</taxon>
        <taxon>Ecdysozoa</taxon>
        <taxon>Arthropoda</taxon>
        <taxon>Hexapoda</taxon>
        <taxon>Insecta</taxon>
        <taxon>Pterygota</taxon>
        <taxon>Neoptera</taxon>
        <taxon>Endopterygota</taxon>
        <taxon>Lepidoptera</taxon>
        <taxon>Glossata</taxon>
        <taxon>Ditrysia</taxon>
        <taxon>Papilionoidea</taxon>
        <taxon>Nymphalidae</taxon>
        <taxon>Danainae</taxon>
        <taxon>Danaini</taxon>
        <taxon>Danaina</taxon>
        <taxon>Danaus</taxon>
        <taxon>Danaus</taxon>
    </lineage>
</organism>
<dbReference type="EMBL" id="AGBW02005506">
    <property type="protein sequence ID" value="OWR55283.1"/>
    <property type="molecule type" value="Genomic_DNA"/>
</dbReference>
<protein>
    <submittedName>
        <fullName evidence="1">UNC93A protein</fullName>
    </submittedName>
</protein>
<dbReference type="Proteomes" id="UP000007151">
    <property type="component" value="Unassembled WGS sequence"/>
</dbReference>
<dbReference type="KEGG" id="dpl:KGM_207842B"/>
<evidence type="ECO:0000313" key="1">
    <source>
        <dbReference type="EMBL" id="OWR55283.1"/>
    </source>
</evidence>
<dbReference type="InParanoid" id="A0A212FNJ0"/>
<keyword evidence="2" id="KW-1185">Reference proteome</keyword>
<name>A0A212FNJ0_DANPL</name>
<accession>A0A212FNJ0</accession>
<sequence length="12" mass="1417">RGASYCPEYRKS</sequence>
<comment type="caution">
    <text evidence="1">The sequence shown here is derived from an EMBL/GenBank/DDBJ whole genome shotgun (WGS) entry which is preliminary data.</text>
</comment>